<organism evidence="1 2">
    <name type="scientific">Paraburkholderia phenazinium</name>
    <dbReference type="NCBI Taxonomy" id="60549"/>
    <lineage>
        <taxon>Bacteria</taxon>
        <taxon>Pseudomonadati</taxon>
        <taxon>Pseudomonadota</taxon>
        <taxon>Betaproteobacteria</taxon>
        <taxon>Burkholderiales</taxon>
        <taxon>Burkholderiaceae</taxon>
        <taxon>Paraburkholderia</taxon>
    </lineage>
</organism>
<proteinExistence type="predicted"/>
<evidence type="ECO:0008006" key="3">
    <source>
        <dbReference type="Google" id="ProtNLM"/>
    </source>
</evidence>
<protein>
    <recommendedName>
        <fullName evidence="3">TrfA protein</fullName>
    </recommendedName>
</protein>
<evidence type="ECO:0000313" key="2">
    <source>
        <dbReference type="Proteomes" id="UP000185151"/>
    </source>
</evidence>
<dbReference type="EMBL" id="FSRU01000002">
    <property type="protein sequence ID" value="SIO61599.1"/>
    <property type="molecule type" value="Genomic_DNA"/>
</dbReference>
<accession>A0A1N6KYJ1</accession>
<evidence type="ECO:0000313" key="1">
    <source>
        <dbReference type="EMBL" id="SIO61599.1"/>
    </source>
</evidence>
<keyword evidence="2" id="KW-1185">Reference proteome</keyword>
<reference evidence="1 2" key="1">
    <citation type="submission" date="2016-11" db="EMBL/GenBank/DDBJ databases">
        <authorList>
            <person name="Jaros S."/>
            <person name="Januszkiewicz K."/>
            <person name="Wedrychowicz H."/>
        </authorList>
    </citation>
    <scope>NUCLEOTIDE SEQUENCE [LARGE SCALE GENOMIC DNA]</scope>
    <source>
        <strain evidence="1 2">GAS95</strain>
    </source>
</reference>
<gene>
    <name evidence="1" type="ORF">SAMN05444165_5283</name>
</gene>
<dbReference type="Proteomes" id="UP000185151">
    <property type="component" value="Unassembled WGS sequence"/>
</dbReference>
<name>A0A1N6KYJ1_9BURK</name>
<dbReference type="AlphaFoldDB" id="A0A1N6KYJ1"/>
<sequence length="310" mass="35165">MSRSALDRLLECTADAQVRIAARQAADRSAGREHAILPEMQEFLRAMPNHLARSSLCAPIARGRRTFHRETPLVTRADVVMTYTGEQLDEADADLLLQLIYQARLFPLGAAVTVNRAALLRAMGRNTGKSDYAWLHRRIKAMTVATLFIEARKPDGTIKYRVGDTEGFHIVQRFAYDDKSQIYKFILDSQWATLFSNHEFALIDWGKRLQMRRGHEIAKALQRLVATSSDSVQRYALEWLKDKMQYTGRMRDFKTALARATAELTRVEIAFGEIETSTKGREQLVLRIMPRGKLSSVASRHRDSIALVSG</sequence>